<dbReference type="GO" id="GO:0006508">
    <property type="term" value="P:proteolysis"/>
    <property type="evidence" value="ECO:0007669"/>
    <property type="project" value="UniProtKB-KW"/>
</dbReference>
<dbReference type="PANTHER" id="PTHR43806">
    <property type="entry name" value="PEPTIDASE S8"/>
    <property type="match status" value="1"/>
</dbReference>
<accession>E1Z2R5</accession>
<gene>
    <name evidence="9" type="ORF">CHLNCDRAFT_49515</name>
</gene>
<sequence>MLSPRLPLLPLLLLACSFRCITAQVRRVAWVGPAQLAAATAATASCRCRPAPTSATLQGSFSSNSLILSQTRPSHNLQAGSNEPPRLIVQLSGGGAAASAAGGGDDAVGIASAAPGISNVKLLSPSLNMVTVQVASGSVAQTLASLQRRPDVVFAEVDHPVYLGNRVHYQRIKAQLAWPTISNASSVLTCVIDTGVMWSHPDLKRNLHRMPIAYVKKNTDDNGHGTHVAGILGAVGNNGIGIAGTALTSNVLACKALDSKGQGTVSTVVECIDVCRANRADIINLSVNTFSNSQALRAAIRAATMGGALFVNSAGNNKWDVDTSPVYPSKYNIPGLVAVAGTNTSDMLEPRSNWGVKTIELAAPGYQIFSTILPGYKSYNYRCGGARLYCYEDGTSQAAPFVAGAAALAKAASRRRLSNVQLAQLLMETSDPVPRLKRKVTSGGIINVNKLIRRVLRVCPAGPGRCQEAAAPSPDRLLTDRTSYIAYLESQLERVSAACLTVSSFDGRLEEAVSAVRLLEDKTLNLARLISTAQQFAEQQGESVGEVCRRLRAVEARLAELEQPGRAAEWEDKLRAVSARVDSQAAQLEATAEQRLKAAAAELQAGLEEACHGSHLHLERKLGEAAGRLTEVERRVRAVDEYAHQADHGAAVADLAGRLGSVEDSVAHLAKSDCGMKSTLGSLQAAVGQLKTAMVAVELRPLGAAAADSADCLQASRAC</sequence>
<dbReference type="PROSITE" id="PS00137">
    <property type="entry name" value="SUBTILASE_HIS"/>
    <property type="match status" value="1"/>
</dbReference>
<dbReference type="InterPro" id="IPR000209">
    <property type="entry name" value="Peptidase_S8/S53_dom"/>
</dbReference>
<dbReference type="InterPro" id="IPR050131">
    <property type="entry name" value="Peptidase_S8_subtilisin-like"/>
</dbReference>
<dbReference type="InterPro" id="IPR022398">
    <property type="entry name" value="Peptidase_S8_His-AS"/>
</dbReference>
<dbReference type="RefSeq" id="XP_005851812.1">
    <property type="nucleotide sequence ID" value="XM_005851750.1"/>
</dbReference>
<dbReference type="InterPro" id="IPR023828">
    <property type="entry name" value="Peptidase_S8_Ser-AS"/>
</dbReference>
<organism evidence="10">
    <name type="scientific">Chlorella variabilis</name>
    <name type="common">Green alga</name>
    <dbReference type="NCBI Taxonomy" id="554065"/>
    <lineage>
        <taxon>Eukaryota</taxon>
        <taxon>Viridiplantae</taxon>
        <taxon>Chlorophyta</taxon>
        <taxon>core chlorophytes</taxon>
        <taxon>Trebouxiophyceae</taxon>
        <taxon>Chlorellales</taxon>
        <taxon>Chlorellaceae</taxon>
        <taxon>Chlorella clade</taxon>
        <taxon>Chlorella</taxon>
    </lineage>
</organism>
<dbReference type="PANTHER" id="PTHR43806:SF11">
    <property type="entry name" value="CEREVISIN-RELATED"/>
    <property type="match status" value="1"/>
</dbReference>
<dbReference type="InterPro" id="IPR023827">
    <property type="entry name" value="Peptidase_S8_Asp-AS"/>
</dbReference>
<keyword evidence="3 5" id="KW-0378">Hydrolase</keyword>
<reference evidence="9 10" key="1">
    <citation type="journal article" date="2010" name="Plant Cell">
        <title>The Chlorella variabilis NC64A genome reveals adaptation to photosymbiosis, coevolution with viruses, and cryptic sex.</title>
        <authorList>
            <person name="Blanc G."/>
            <person name="Duncan G."/>
            <person name="Agarkova I."/>
            <person name="Borodovsky M."/>
            <person name="Gurnon J."/>
            <person name="Kuo A."/>
            <person name="Lindquist E."/>
            <person name="Lucas S."/>
            <person name="Pangilinan J."/>
            <person name="Polle J."/>
            <person name="Salamov A."/>
            <person name="Terry A."/>
            <person name="Yamada T."/>
            <person name="Dunigan D.D."/>
            <person name="Grigoriev I.V."/>
            <person name="Claverie J.M."/>
            <person name="Van Etten J.L."/>
        </authorList>
    </citation>
    <scope>NUCLEOTIDE SEQUENCE [LARGE SCALE GENOMIC DNA]</scope>
    <source>
        <strain evidence="9 10">NC64A</strain>
    </source>
</reference>
<dbReference type="InParanoid" id="E1Z2R5"/>
<evidence type="ECO:0000313" key="9">
    <source>
        <dbReference type="EMBL" id="EFN59710.1"/>
    </source>
</evidence>
<dbReference type="GO" id="GO:0004252">
    <property type="term" value="F:serine-type endopeptidase activity"/>
    <property type="evidence" value="ECO:0007669"/>
    <property type="project" value="UniProtKB-UniRule"/>
</dbReference>
<comment type="similarity">
    <text evidence="1 5 6">Belongs to the peptidase S8 family.</text>
</comment>
<feature type="active site" description="Charge relay system" evidence="5">
    <location>
        <position position="193"/>
    </location>
</feature>
<keyword evidence="2 5" id="KW-0645">Protease</keyword>
<dbReference type="AlphaFoldDB" id="E1Z2R5"/>
<dbReference type="OrthoDB" id="515213at2759"/>
<feature type="active site" description="Charge relay system" evidence="5">
    <location>
        <position position="224"/>
    </location>
</feature>
<protein>
    <recommendedName>
        <fullName evidence="8">Peptidase S8/S53 domain-containing protein</fullName>
    </recommendedName>
</protein>
<dbReference type="PRINTS" id="PR00723">
    <property type="entry name" value="SUBTILISIN"/>
</dbReference>
<keyword evidence="4 5" id="KW-0720">Serine protease</keyword>
<evidence type="ECO:0000313" key="10">
    <source>
        <dbReference type="Proteomes" id="UP000008141"/>
    </source>
</evidence>
<dbReference type="Proteomes" id="UP000008141">
    <property type="component" value="Unassembled WGS sequence"/>
</dbReference>
<dbReference type="EMBL" id="GL433835">
    <property type="protein sequence ID" value="EFN59710.1"/>
    <property type="molecule type" value="Genomic_DNA"/>
</dbReference>
<keyword evidence="10" id="KW-1185">Reference proteome</keyword>
<dbReference type="Gene3D" id="3.40.50.200">
    <property type="entry name" value="Peptidase S8/S53 domain"/>
    <property type="match status" value="1"/>
</dbReference>
<dbReference type="InterPro" id="IPR015500">
    <property type="entry name" value="Peptidase_S8_subtilisin-rel"/>
</dbReference>
<dbReference type="PROSITE" id="PS51892">
    <property type="entry name" value="SUBTILASE"/>
    <property type="match status" value="1"/>
</dbReference>
<evidence type="ECO:0000256" key="5">
    <source>
        <dbReference type="PROSITE-ProRule" id="PRU01240"/>
    </source>
</evidence>
<evidence type="ECO:0000259" key="8">
    <source>
        <dbReference type="Pfam" id="PF00082"/>
    </source>
</evidence>
<evidence type="ECO:0000256" key="7">
    <source>
        <dbReference type="SAM" id="SignalP"/>
    </source>
</evidence>
<dbReference type="Pfam" id="PF00082">
    <property type="entry name" value="Peptidase_S8"/>
    <property type="match status" value="1"/>
</dbReference>
<feature type="chain" id="PRO_5003156063" description="Peptidase S8/S53 domain-containing protein" evidence="7">
    <location>
        <begin position="24"/>
        <end position="719"/>
    </location>
</feature>
<keyword evidence="7" id="KW-0732">Signal</keyword>
<dbReference type="InterPro" id="IPR036852">
    <property type="entry name" value="Peptidase_S8/S53_dom_sf"/>
</dbReference>
<dbReference type="PROSITE" id="PS00136">
    <property type="entry name" value="SUBTILASE_ASP"/>
    <property type="match status" value="1"/>
</dbReference>
<dbReference type="PROSITE" id="PS00138">
    <property type="entry name" value="SUBTILASE_SER"/>
    <property type="match status" value="1"/>
</dbReference>
<dbReference type="PROSITE" id="PS51257">
    <property type="entry name" value="PROKAR_LIPOPROTEIN"/>
    <property type="match status" value="1"/>
</dbReference>
<dbReference type="eggNOG" id="KOG1153">
    <property type="taxonomic scope" value="Eukaryota"/>
</dbReference>
<proteinExistence type="inferred from homology"/>
<evidence type="ECO:0000256" key="6">
    <source>
        <dbReference type="RuleBase" id="RU003355"/>
    </source>
</evidence>
<feature type="signal peptide" evidence="7">
    <location>
        <begin position="1"/>
        <end position="23"/>
    </location>
</feature>
<name>E1Z2R5_CHLVA</name>
<evidence type="ECO:0000256" key="2">
    <source>
        <dbReference type="ARBA" id="ARBA00022670"/>
    </source>
</evidence>
<dbReference type="KEGG" id="cvr:CHLNCDRAFT_49515"/>
<evidence type="ECO:0000256" key="1">
    <source>
        <dbReference type="ARBA" id="ARBA00011073"/>
    </source>
</evidence>
<evidence type="ECO:0000256" key="4">
    <source>
        <dbReference type="ARBA" id="ARBA00022825"/>
    </source>
</evidence>
<feature type="domain" description="Peptidase S8/S53" evidence="8">
    <location>
        <begin position="187"/>
        <end position="431"/>
    </location>
</feature>
<evidence type="ECO:0000256" key="3">
    <source>
        <dbReference type="ARBA" id="ARBA00022801"/>
    </source>
</evidence>
<dbReference type="SUPFAM" id="SSF52743">
    <property type="entry name" value="Subtilisin-like"/>
    <property type="match status" value="1"/>
</dbReference>
<feature type="active site" description="Charge relay system" evidence="5">
    <location>
        <position position="396"/>
    </location>
</feature>
<dbReference type="GeneID" id="17359582"/>